<evidence type="ECO:0000313" key="1">
    <source>
        <dbReference type="EMBL" id="MCC8620559.1"/>
    </source>
</evidence>
<sequence>MSAPIETDFEGMPTSDALDKILRQALTLAGSRGLRVSELLTRAPLRQFVLKHKAQPFAAQGEPPVTRVKRQLKAMRASGAADVEAGCWTLTQLPQHRQLYQLTVTTYRPDKYVLLNTEDGSAWRGGFTAAESTDARWLSAVDGDVGAVHVLRQALEGLLEHNDSVACPDTKAPNRRNPDCAVCHAMHILGTAPAPAPAPVIVRDESWLLLSQCRAERIPLNEESKSIGFDSALVIDVPEVPRG</sequence>
<dbReference type="RefSeq" id="WP_155767417.1">
    <property type="nucleotide sequence ID" value="NZ_CP018468.1"/>
</dbReference>
<comment type="caution">
    <text evidence="1">The sequence shown here is derived from an EMBL/GenBank/DDBJ whole genome shotgun (WGS) entry which is preliminary data.</text>
</comment>
<name>A0ABS8L4C1_9XANT</name>
<gene>
    <name evidence="1" type="ORF">LN473_00825</name>
</gene>
<proteinExistence type="predicted"/>
<evidence type="ECO:0000313" key="2">
    <source>
        <dbReference type="Proteomes" id="UP001430544"/>
    </source>
</evidence>
<reference evidence="1" key="1">
    <citation type="submission" date="2021-11" db="EMBL/GenBank/DDBJ databases">
        <title>Genome resources and taxonomic validation of 89 Xanthomonas strains.</title>
        <authorList>
            <person name="Tambong J.T."/>
        </authorList>
    </citation>
    <scope>NUCLEOTIDE SEQUENCE</scope>
    <source>
        <strain evidence="1">Bv 5-4A</strain>
    </source>
</reference>
<organism evidence="1 2">
    <name type="scientific">Xanthomonas vesicatoria</name>
    <dbReference type="NCBI Taxonomy" id="56460"/>
    <lineage>
        <taxon>Bacteria</taxon>
        <taxon>Pseudomonadati</taxon>
        <taxon>Pseudomonadota</taxon>
        <taxon>Gammaproteobacteria</taxon>
        <taxon>Lysobacterales</taxon>
        <taxon>Lysobacteraceae</taxon>
        <taxon>Xanthomonas</taxon>
    </lineage>
</organism>
<protein>
    <submittedName>
        <fullName evidence="1">Uncharacterized protein</fullName>
    </submittedName>
</protein>
<accession>A0ABS8L4C1</accession>
<dbReference type="EMBL" id="JAJIUN010000001">
    <property type="protein sequence ID" value="MCC8620559.1"/>
    <property type="molecule type" value="Genomic_DNA"/>
</dbReference>
<keyword evidence="2" id="KW-1185">Reference proteome</keyword>
<dbReference type="Proteomes" id="UP001430544">
    <property type="component" value="Unassembled WGS sequence"/>
</dbReference>